<proteinExistence type="predicted"/>
<name>A0A8H4PHN3_9HYPO</name>
<organism evidence="2 4">
    <name type="scientific">Ophiocordyceps sinensis</name>
    <dbReference type="NCBI Taxonomy" id="72228"/>
    <lineage>
        <taxon>Eukaryota</taxon>
        <taxon>Fungi</taxon>
        <taxon>Dikarya</taxon>
        <taxon>Ascomycota</taxon>
        <taxon>Pezizomycotina</taxon>
        <taxon>Sordariomycetes</taxon>
        <taxon>Hypocreomycetidae</taxon>
        <taxon>Hypocreales</taxon>
        <taxon>Ophiocordycipitaceae</taxon>
        <taxon>Ophiocordyceps</taxon>
    </lineage>
</organism>
<comment type="caution">
    <text evidence="2">The sequence shown here is derived from an EMBL/GenBank/DDBJ whole genome shotgun (WGS) entry which is preliminary data.</text>
</comment>
<dbReference type="Proteomes" id="UP000557566">
    <property type="component" value="Unassembled WGS sequence"/>
</dbReference>
<sequence length="125" mass="13895">MWGSRCVWLGRDRGGREMQRTRHQPSTKGQGGHGEGITNGDTRGEAALGARFQRPSGEATRRQADEDPTSWSDIKTGFCSLDAVGETRRVGGEEGVIVKSTSYKREHWKLFRACRDGLPCMREQG</sequence>
<dbReference type="EMBL" id="JAAVMX010000011">
    <property type="protein sequence ID" value="KAF4504390.1"/>
    <property type="molecule type" value="Genomic_DNA"/>
</dbReference>
<feature type="compositionally biased region" description="Basic and acidic residues" evidence="1">
    <location>
        <begin position="10"/>
        <end position="20"/>
    </location>
</feature>
<evidence type="ECO:0000313" key="4">
    <source>
        <dbReference type="Proteomes" id="UP000557566"/>
    </source>
</evidence>
<evidence type="ECO:0000313" key="2">
    <source>
        <dbReference type="EMBL" id="KAF4503813.1"/>
    </source>
</evidence>
<evidence type="ECO:0000256" key="1">
    <source>
        <dbReference type="SAM" id="MobiDB-lite"/>
    </source>
</evidence>
<feature type="region of interest" description="Disordered" evidence="1">
    <location>
        <begin position="9"/>
        <end position="74"/>
    </location>
</feature>
<dbReference type="AlphaFoldDB" id="A0A8H4PHN3"/>
<reference evidence="2 4" key="1">
    <citation type="journal article" date="2020" name="Genome Biol. Evol.">
        <title>A new high-quality draft genome assembly of the Chinese cordyceps Ophiocordyceps sinensis.</title>
        <authorList>
            <person name="Shu R."/>
            <person name="Zhang J."/>
            <person name="Meng Q."/>
            <person name="Zhang H."/>
            <person name="Zhou G."/>
            <person name="Li M."/>
            <person name="Wu P."/>
            <person name="Zhao Y."/>
            <person name="Chen C."/>
            <person name="Qin Q."/>
        </authorList>
    </citation>
    <scope>NUCLEOTIDE SEQUENCE [LARGE SCALE GENOMIC DNA]</scope>
    <source>
        <strain evidence="2 4">IOZ07</strain>
    </source>
</reference>
<keyword evidence="4" id="KW-1185">Reference proteome</keyword>
<dbReference type="EMBL" id="JAAVMX010000014">
    <property type="protein sequence ID" value="KAF4503813.1"/>
    <property type="molecule type" value="Genomic_DNA"/>
</dbReference>
<evidence type="ECO:0000313" key="3">
    <source>
        <dbReference type="EMBL" id="KAF4504390.1"/>
    </source>
</evidence>
<accession>A0A8H4PHN3</accession>
<protein>
    <submittedName>
        <fullName evidence="2">Uncharacterized protein</fullName>
    </submittedName>
</protein>
<gene>
    <name evidence="3" type="ORF">G6O67_008546</name>
    <name evidence="2" type="ORF">G6O67_008864</name>
</gene>